<proteinExistence type="predicted"/>
<dbReference type="InterPro" id="IPR028090">
    <property type="entry name" value="JAB_dom_prok"/>
</dbReference>
<evidence type="ECO:0000259" key="6">
    <source>
        <dbReference type="PROSITE" id="PS50249"/>
    </source>
</evidence>
<feature type="domain" description="MPN" evidence="6">
    <location>
        <begin position="13"/>
        <end position="146"/>
    </location>
</feature>
<dbReference type="SMART" id="SM00232">
    <property type="entry name" value="JAB_MPN"/>
    <property type="match status" value="1"/>
</dbReference>
<dbReference type="CDD" id="cd08070">
    <property type="entry name" value="MPN_like"/>
    <property type="match status" value="1"/>
</dbReference>
<dbReference type="EMBL" id="JAGKQQ010000001">
    <property type="protein sequence ID" value="MBP3960257.1"/>
    <property type="molecule type" value="Genomic_DNA"/>
</dbReference>
<dbReference type="Proteomes" id="UP000676565">
    <property type="component" value="Unassembled WGS sequence"/>
</dbReference>
<sequence>MHTHLTTMPPFTTLAVPDLLLEEVFAHTREDAPLECCGLLAGHIRDGVGIVTTRFAIENELRSPTDYLTNARGMFFAFRHIRERDLELLAIYHSHPTSAPIPSRRDIEHNTYGESVVHLIVGFAGTTPEVRGWWLTEAGYREAEWDRTKTDLQSW</sequence>
<dbReference type="SUPFAM" id="SSF102712">
    <property type="entry name" value="JAB1/MPN domain"/>
    <property type="match status" value="1"/>
</dbReference>
<evidence type="ECO:0000256" key="2">
    <source>
        <dbReference type="ARBA" id="ARBA00022723"/>
    </source>
</evidence>
<keyword evidence="1" id="KW-0645">Protease</keyword>
<evidence type="ECO:0000256" key="1">
    <source>
        <dbReference type="ARBA" id="ARBA00022670"/>
    </source>
</evidence>
<dbReference type="Pfam" id="PF14464">
    <property type="entry name" value="Prok-JAB"/>
    <property type="match status" value="1"/>
</dbReference>
<keyword evidence="5" id="KW-0482">Metalloprotease</keyword>
<dbReference type="InterPro" id="IPR051929">
    <property type="entry name" value="VirAsm_ModProt"/>
</dbReference>
<evidence type="ECO:0000256" key="3">
    <source>
        <dbReference type="ARBA" id="ARBA00022801"/>
    </source>
</evidence>
<dbReference type="InterPro" id="IPR037518">
    <property type="entry name" value="MPN"/>
</dbReference>
<dbReference type="PANTHER" id="PTHR34858">
    <property type="entry name" value="CYSO-CYSTEINE PEPTIDASE"/>
    <property type="match status" value="1"/>
</dbReference>
<protein>
    <submittedName>
        <fullName evidence="7">M67 family metallopeptidase</fullName>
    </submittedName>
</protein>
<keyword evidence="3" id="KW-0378">Hydrolase</keyword>
<accession>A0ABS5C2P5</accession>
<organism evidence="7 8">
    <name type="scientific">Gemmata palustris</name>
    <dbReference type="NCBI Taxonomy" id="2822762"/>
    <lineage>
        <taxon>Bacteria</taxon>
        <taxon>Pseudomonadati</taxon>
        <taxon>Planctomycetota</taxon>
        <taxon>Planctomycetia</taxon>
        <taxon>Gemmatales</taxon>
        <taxon>Gemmataceae</taxon>
        <taxon>Gemmata</taxon>
    </lineage>
</organism>
<evidence type="ECO:0000313" key="8">
    <source>
        <dbReference type="Proteomes" id="UP000676565"/>
    </source>
</evidence>
<dbReference type="Gene3D" id="3.40.140.10">
    <property type="entry name" value="Cytidine Deaminase, domain 2"/>
    <property type="match status" value="1"/>
</dbReference>
<evidence type="ECO:0000256" key="5">
    <source>
        <dbReference type="ARBA" id="ARBA00023049"/>
    </source>
</evidence>
<keyword evidence="4" id="KW-0862">Zinc</keyword>
<dbReference type="RefSeq" id="WP_210661431.1">
    <property type="nucleotide sequence ID" value="NZ_JAGKQQ010000001.1"/>
</dbReference>
<evidence type="ECO:0000313" key="7">
    <source>
        <dbReference type="EMBL" id="MBP3960257.1"/>
    </source>
</evidence>
<reference evidence="7 8" key="1">
    <citation type="submission" date="2021-04" db="EMBL/GenBank/DDBJ databases">
        <authorList>
            <person name="Ivanova A."/>
        </authorList>
    </citation>
    <scope>NUCLEOTIDE SEQUENCE [LARGE SCALE GENOMIC DNA]</scope>
    <source>
        <strain evidence="7 8">G18</strain>
    </source>
</reference>
<gene>
    <name evidence="7" type="ORF">J8F10_33945</name>
</gene>
<evidence type="ECO:0000256" key="4">
    <source>
        <dbReference type="ARBA" id="ARBA00022833"/>
    </source>
</evidence>
<comment type="caution">
    <text evidence="7">The sequence shown here is derived from an EMBL/GenBank/DDBJ whole genome shotgun (WGS) entry which is preliminary data.</text>
</comment>
<keyword evidence="2" id="KW-0479">Metal-binding</keyword>
<keyword evidence="8" id="KW-1185">Reference proteome</keyword>
<dbReference type="PANTHER" id="PTHR34858:SF1">
    <property type="entry name" value="CYSO-CYSTEINE PEPTIDASE"/>
    <property type="match status" value="1"/>
</dbReference>
<dbReference type="PROSITE" id="PS50249">
    <property type="entry name" value="MPN"/>
    <property type="match status" value="1"/>
</dbReference>
<dbReference type="InterPro" id="IPR000555">
    <property type="entry name" value="JAMM/MPN+_dom"/>
</dbReference>
<name>A0ABS5C2P5_9BACT</name>